<sequence length="165" mass="18596">MSIPIVDEVDDPNDGNETYPFTLGRLPSNCRIQVLMVVSTDNSHSTDFPQALKVGKWTPTDQLILVDLPCKHKETGFTKVDVSAVLRPPICVTPFFQAVEDDIRRFSMFYNASTFQKIHTNPECPVLSPWDQIIVVAHSQNRSSRLADMSEAWVEGLSRILTQFS</sequence>
<accession>A0A2H3BZ02</accession>
<evidence type="ECO:0000313" key="1">
    <source>
        <dbReference type="EMBL" id="PBK72202.1"/>
    </source>
</evidence>
<protein>
    <submittedName>
        <fullName evidence="1">Uncharacterized protein</fullName>
    </submittedName>
</protein>
<proteinExistence type="predicted"/>
<dbReference type="Proteomes" id="UP000218334">
    <property type="component" value="Unassembled WGS sequence"/>
</dbReference>
<dbReference type="AlphaFoldDB" id="A0A2H3BZ02"/>
<evidence type="ECO:0000313" key="2">
    <source>
        <dbReference type="Proteomes" id="UP000218334"/>
    </source>
</evidence>
<reference evidence="2" key="1">
    <citation type="journal article" date="2017" name="Nat. Ecol. Evol.">
        <title>Genome expansion and lineage-specific genetic innovations in the forest pathogenic fungi Armillaria.</title>
        <authorList>
            <person name="Sipos G."/>
            <person name="Prasanna A.N."/>
            <person name="Walter M.C."/>
            <person name="O'Connor E."/>
            <person name="Balint B."/>
            <person name="Krizsan K."/>
            <person name="Kiss B."/>
            <person name="Hess J."/>
            <person name="Varga T."/>
            <person name="Slot J."/>
            <person name="Riley R."/>
            <person name="Boka B."/>
            <person name="Rigling D."/>
            <person name="Barry K."/>
            <person name="Lee J."/>
            <person name="Mihaltcheva S."/>
            <person name="LaButti K."/>
            <person name="Lipzen A."/>
            <person name="Waldron R."/>
            <person name="Moloney N.M."/>
            <person name="Sperisen C."/>
            <person name="Kredics L."/>
            <person name="Vagvoelgyi C."/>
            <person name="Patrignani A."/>
            <person name="Fitzpatrick D."/>
            <person name="Nagy I."/>
            <person name="Doyle S."/>
            <person name="Anderson J.B."/>
            <person name="Grigoriev I.V."/>
            <person name="Gueldener U."/>
            <person name="Muensterkoetter M."/>
            <person name="Nagy L.G."/>
        </authorList>
    </citation>
    <scope>NUCLEOTIDE SEQUENCE [LARGE SCALE GENOMIC DNA]</scope>
    <source>
        <strain evidence="2">28-4</strain>
    </source>
</reference>
<gene>
    <name evidence="1" type="ORF">ARMSODRAFT_953893</name>
</gene>
<keyword evidence="2" id="KW-1185">Reference proteome</keyword>
<name>A0A2H3BZ02_9AGAR</name>
<dbReference type="EMBL" id="KZ293422">
    <property type="protein sequence ID" value="PBK72202.1"/>
    <property type="molecule type" value="Genomic_DNA"/>
</dbReference>
<organism evidence="1 2">
    <name type="scientific">Armillaria solidipes</name>
    <dbReference type="NCBI Taxonomy" id="1076256"/>
    <lineage>
        <taxon>Eukaryota</taxon>
        <taxon>Fungi</taxon>
        <taxon>Dikarya</taxon>
        <taxon>Basidiomycota</taxon>
        <taxon>Agaricomycotina</taxon>
        <taxon>Agaricomycetes</taxon>
        <taxon>Agaricomycetidae</taxon>
        <taxon>Agaricales</taxon>
        <taxon>Marasmiineae</taxon>
        <taxon>Physalacriaceae</taxon>
        <taxon>Armillaria</taxon>
    </lineage>
</organism>